<keyword evidence="3 5" id="KW-0067">ATP-binding</keyword>
<dbReference type="Pfam" id="PF00005">
    <property type="entry name" value="ABC_tran"/>
    <property type="match status" value="1"/>
</dbReference>
<dbReference type="Proteomes" id="UP000076023">
    <property type="component" value="Unassembled WGS sequence"/>
</dbReference>
<evidence type="ECO:0000259" key="4">
    <source>
        <dbReference type="PROSITE" id="PS50893"/>
    </source>
</evidence>
<keyword evidence="6" id="KW-1185">Reference proteome</keyword>
<dbReference type="STRING" id="690879.TSACC_23364"/>
<evidence type="ECO:0000313" key="5">
    <source>
        <dbReference type="EMBL" id="GAT34930.1"/>
    </source>
</evidence>
<dbReference type="RefSeq" id="WP_075080519.1">
    <property type="nucleotide sequence ID" value="NZ_BDCO01000002.1"/>
</dbReference>
<dbReference type="InterPro" id="IPR003439">
    <property type="entry name" value="ABC_transporter-like_ATP-bd"/>
</dbReference>
<name>A0A146GC39_TERSA</name>
<evidence type="ECO:0000256" key="1">
    <source>
        <dbReference type="ARBA" id="ARBA00022448"/>
    </source>
</evidence>
<dbReference type="PANTHER" id="PTHR42939:SF1">
    <property type="entry name" value="ABC TRANSPORTER ATP-BINDING PROTEIN ALBC-RELATED"/>
    <property type="match status" value="1"/>
</dbReference>
<dbReference type="AlphaFoldDB" id="A0A146GC39"/>
<dbReference type="InterPro" id="IPR003593">
    <property type="entry name" value="AAA+_ATPase"/>
</dbReference>
<organism evidence="5 6">
    <name type="scientific">Terrimicrobium sacchariphilum</name>
    <dbReference type="NCBI Taxonomy" id="690879"/>
    <lineage>
        <taxon>Bacteria</taxon>
        <taxon>Pseudomonadati</taxon>
        <taxon>Verrucomicrobiota</taxon>
        <taxon>Terrimicrobiia</taxon>
        <taxon>Terrimicrobiales</taxon>
        <taxon>Terrimicrobiaceae</taxon>
        <taxon>Terrimicrobium</taxon>
    </lineage>
</organism>
<dbReference type="PANTHER" id="PTHR42939">
    <property type="entry name" value="ABC TRANSPORTER ATP-BINDING PROTEIN ALBC-RELATED"/>
    <property type="match status" value="1"/>
</dbReference>
<dbReference type="GO" id="GO:0005524">
    <property type="term" value="F:ATP binding"/>
    <property type="evidence" value="ECO:0007669"/>
    <property type="project" value="UniProtKB-KW"/>
</dbReference>
<dbReference type="GO" id="GO:0016887">
    <property type="term" value="F:ATP hydrolysis activity"/>
    <property type="evidence" value="ECO:0007669"/>
    <property type="project" value="InterPro"/>
</dbReference>
<feature type="domain" description="ABC transporter" evidence="4">
    <location>
        <begin position="6"/>
        <end position="232"/>
    </location>
</feature>
<dbReference type="SMART" id="SM00382">
    <property type="entry name" value="AAA"/>
    <property type="match status" value="1"/>
</dbReference>
<dbReference type="SUPFAM" id="SSF52540">
    <property type="entry name" value="P-loop containing nucleoside triphosphate hydrolases"/>
    <property type="match status" value="1"/>
</dbReference>
<dbReference type="Gene3D" id="3.40.50.300">
    <property type="entry name" value="P-loop containing nucleotide triphosphate hydrolases"/>
    <property type="match status" value="1"/>
</dbReference>
<evidence type="ECO:0000313" key="6">
    <source>
        <dbReference type="Proteomes" id="UP000076023"/>
    </source>
</evidence>
<accession>A0A146GC39</accession>
<dbReference type="PROSITE" id="PS50893">
    <property type="entry name" value="ABC_TRANSPORTER_2"/>
    <property type="match status" value="1"/>
</dbReference>
<proteinExistence type="predicted"/>
<reference evidence="6" key="1">
    <citation type="journal article" date="2017" name="Genome Announc.">
        <title>Draft Genome Sequence of Terrimicrobium sacchariphilum NM-5T, a Facultative Anaerobic Soil Bacterium of the Class Spartobacteria.</title>
        <authorList>
            <person name="Qiu Y.L."/>
            <person name="Tourlousse D.M."/>
            <person name="Matsuura N."/>
            <person name="Ohashi A."/>
            <person name="Sekiguchi Y."/>
        </authorList>
    </citation>
    <scope>NUCLEOTIDE SEQUENCE [LARGE SCALE GENOMIC DNA]</scope>
    <source>
        <strain evidence="6">NM-5</strain>
    </source>
</reference>
<dbReference type="EMBL" id="BDCO01000002">
    <property type="protein sequence ID" value="GAT34930.1"/>
    <property type="molecule type" value="Genomic_DNA"/>
</dbReference>
<evidence type="ECO:0000256" key="3">
    <source>
        <dbReference type="ARBA" id="ARBA00022840"/>
    </source>
</evidence>
<protein>
    <submittedName>
        <fullName evidence="5">ABC-2 type transport system ATP-binding protein</fullName>
    </submittedName>
</protein>
<sequence length="292" mass="32239">MNDTAISIRDVTRSYGKTPVLDRLDLTVKAGSIYGFLGRNGSGKTTTIKLLAGLGRPETGEISVLGRDPWAFTAEDRQGVGYLSEKQNLPPLMKVRSLLAFCSRLYPQWDRELCEGLIARFQVPVNKRVSALSMGNQRLVGIILALAPRPALVLLDEPAANLDPVARREFLDEILDLIRDGGRTVFFSTHILSDVERVADEVGILAQGKLRVSESLDTLKETVKRVRFFGFPGNAPERPPQAFGWRVRDGEALGTLKLAHPGEPAALAATWKCQYEIIDLSLEDIFVDIARN</sequence>
<evidence type="ECO:0000256" key="2">
    <source>
        <dbReference type="ARBA" id="ARBA00022741"/>
    </source>
</evidence>
<dbReference type="CDD" id="cd03230">
    <property type="entry name" value="ABC_DR_subfamily_A"/>
    <property type="match status" value="1"/>
</dbReference>
<dbReference type="InParanoid" id="A0A146GC39"/>
<keyword evidence="2" id="KW-0547">Nucleotide-binding</keyword>
<dbReference type="InterPro" id="IPR051782">
    <property type="entry name" value="ABC_Transporter_VariousFunc"/>
</dbReference>
<keyword evidence="1" id="KW-0813">Transport</keyword>
<dbReference type="InterPro" id="IPR027417">
    <property type="entry name" value="P-loop_NTPase"/>
</dbReference>
<dbReference type="OrthoDB" id="9804819at2"/>
<gene>
    <name evidence="5" type="ORF">TSACC_23364</name>
</gene>
<comment type="caution">
    <text evidence="5">The sequence shown here is derived from an EMBL/GenBank/DDBJ whole genome shotgun (WGS) entry which is preliminary data.</text>
</comment>